<protein>
    <submittedName>
        <fullName evidence="1">Uncharacterized protein</fullName>
    </submittedName>
</protein>
<comment type="caution">
    <text evidence="1">The sequence shown here is derived from an EMBL/GenBank/DDBJ whole genome shotgun (WGS) entry which is preliminary data.</text>
</comment>
<feature type="non-terminal residue" evidence="1">
    <location>
        <position position="1"/>
    </location>
</feature>
<sequence length="45" mass="5387">FIVEQKLLEILKEYKYWPNNRIGGFTECFKPKQQVLTTINEALDK</sequence>
<name>A0A0F8VVN3_9ZZZZ</name>
<dbReference type="AlphaFoldDB" id="A0A0F8VVN3"/>
<gene>
    <name evidence="1" type="ORF">LCGC14_3145340</name>
</gene>
<dbReference type="EMBL" id="LAZR01069071">
    <property type="protein sequence ID" value="KKK48418.1"/>
    <property type="molecule type" value="Genomic_DNA"/>
</dbReference>
<proteinExistence type="predicted"/>
<accession>A0A0F8VVN3</accession>
<evidence type="ECO:0000313" key="1">
    <source>
        <dbReference type="EMBL" id="KKK48418.1"/>
    </source>
</evidence>
<reference evidence="1" key="1">
    <citation type="journal article" date="2015" name="Nature">
        <title>Complex archaea that bridge the gap between prokaryotes and eukaryotes.</title>
        <authorList>
            <person name="Spang A."/>
            <person name="Saw J.H."/>
            <person name="Jorgensen S.L."/>
            <person name="Zaremba-Niedzwiedzka K."/>
            <person name="Martijn J."/>
            <person name="Lind A.E."/>
            <person name="van Eijk R."/>
            <person name="Schleper C."/>
            <person name="Guy L."/>
            <person name="Ettema T.J."/>
        </authorList>
    </citation>
    <scope>NUCLEOTIDE SEQUENCE</scope>
</reference>
<organism evidence="1">
    <name type="scientific">marine sediment metagenome</name>
    <dbReference type="NCBI Taxonomy" id="412755"/>
    <lineage>
        <taxon>unclassified sequences</taxon>
        <taxon>metagenomes</taxon>
        <taxon>ecological metagenomes</taxon>
    </lineage>
</organism>